<evidence type="ECO:0000259" key="2">
    <source>
        <dbReference type="PROSITE" id="PS51762"/>
    </source>
</evidence>
<sequence length="289" mass="31958">MIKYYGLKNIAFMAFIPAVLYSCRKDAGVNSNTPETVSALSAQQQSASAASRAGYQLVWADEFDGGLDSTKWTVSTGNLNIRHELQAYARANVNVRNGFLSLLAEKKTTDGQAFTSGKITTADKFTTRYGRIEARIKLPAVPGLAAEFSLLGLSPAGWAPESGEIDVMQHINRDNRVLGGIQWENSGHAIYRGNSPDGYYFDYHVYAVEWDPQEIRWYVDGKQYFKANITDGVNSTEEFHKPFYINLNLAVGGDLAGMTVDRNLPTSMVVDYVRVYTLSPSASRNHITA</sequence>
<evidence type="ECO:0000313" key="4">
    <source>
        <dbReference type="Proteomes" id="UP000627292"/>
    </source>
</evidence>
<reference evidence="3" key="1">
    <citation type="journal article" date="2014" name="Int. J. Syst. Evol. Microbiol.">
        <title>Complete genome sequence of Corynebacterium casei LMG S-19264T (=DSM 44701T), isolated from a smear-ripened cheese.</title>
        <authorList>
            <consortium name="US DOE Joint Genome Institute (JGI-PGF)"/>
            <person name="Walter F."/>
            <person name="Albersmeier A."/>
            <person name="Kalinowski J."/>
            <person name="Ruckert C."/>
        </authorList>
    </citation>
    <scope>NUCLEOTIDE SEQUENCE</scope>
    <source>
        <strain evidence="3">CGMCC 1.15290</strain>
    </source>
</reference>
<dbReference type="EMBL" id="BMIB01000003">
    <property type="protein sequence ID" value="GGH72414.1"/>
    <property type="molecule type" value="Genomic_DNA"/>
</dbReference>
<dbReference type="GO" id="GO:0005975">
    <property type="term" value="P:carbohydrate metabolic process"/>
    <property type="evidence" value="ECO:0007669"/>
    <property type="project" value="InterPro"/>
</dbReference>
<dbReference type="PANTHER" id="PTHR10963">
    <property type="entry name" value="GLYCOSYL HYDROLASE-RELATED"/>
    <property type="match status" value="1"/>
</dbReference>
<dbReference type="RefSeq" id="WP_188954177.1">
    <property type="nucleotide sequence ID" value="NZ_BMIB01000003.1"/>
</dbReference>
<accession>A0A917IZC3</accession>
<dbReference type="Gene3D" id="2.60.120.200">
    <property type="match status" value="1"/>
</dbReference>
<dbReference type="InterPro" id="IPR013320">
    <property type="entry name" value="ConA-like_dom_sf"/>
</dbReference>
<dbReference type="GO" id="GO:0004553">
    <property type="term" value="F:hydrolase activity, hydrolyzing O-glycosyl compounds"/>
    <property type="evidence" value="ECO:0007669"/>
    <property type="project" value="InterPro"/>
</dbReference>
<reference evidence="3" key="2">
    <citation type="submission" date="2020-09" db="EMBL/GenBank/DDBJ databases">
        <authorList>
            <person name="Sun Q."/>
            <person name="Zhou Y."/>
        </authorList>
    </citation>
    <scope>NUCLEOTIDE SEQUENCE</scope>
    <source>
        <strain evidence="3">CGMCC 1.15290</strain>
    </source>
</reference>
<dbReference type="CDD" id="cd08023">
    <property type="entry name" value="GH16_laminarinase_like"/>
    <property type="match status" value="1"/>
</dbReference>
<dbReference type="InterPro" id="IPR050546">
    <property type="entry name" value="Glycosyl_Hydrlase_16"/>
</dbReference>
<dbReference type="PROSITE" id="PS51257">
    <property type="entry name" value="PROKAR_LIPOPROTEIN"/>
    <property type="match status" value="1"/>
</dbReference>
<feature type="domain" description="GH16" evidence="2">
    <location>
        <begin position="27"/>
        <end position="281"/>
    </location>
</feature>
<dbReference type="Proteomes" id="UP000627292">
    <property type="component" value="Unassembled WGS sequence"/>
</dbReference>
<dbReference type="PROSITE" id="PS51762">
    <property type="entry name" value="GH16_2"/>
    <property type="match status" value="1"/>
</dbReference>
<dbReference type="Pfam" id="PF00722">
    <property type="entry name" value="Glyco_hydro_16"/>
    <property type="match status" value="1"/>
</dbReference>
<dbReference type="AlphaFoldDB" id="A0A917IZC3"/>
<comment type="similarity">
    <text evidence="1">Belongs to the glycosyl hydrolase 16 family.</text>
</comment>
<keyword evidence="4" id="KW-1185">Reference proteome</keyword>
<evidence type="ECO:0000256" key="1">
    <source>
        <dbReference type="ARBA" id="ARBA00006865"/>
    </source>
</evidence>
<gene>
    <name evidence="3" type="ORF">GCM10011379_32810</name>
</gene>
<protein>
    <submittedName>
        <fullName evidence="3">Beta-glucanase</fullName>
    </submittedName>
</protein>
<comment type="caution">
    <text evidence="3">The sequence shown here is derived from an EMBL/GenBank/DDBJ whole genome shotgun (WGS) entry which is preliminary data.</text>
</comment>
<dbReference type="PANTHER" id="PTHR10963:SF55">
    <property type="entry name" value="GLYCOSIDE HYDROLASE FAMILY 16 PROTEIN"/>
    <property type="match status" value="1"/>
</dbReference>
<name>A0A917IZC3_9BACT</name>
<proteinExistence type="inferred from homology"/>
<dbReference type="InterPro" id="IPR000757">
    <property type="entry name" value="Beta-glucanase-like"/>
</dbReference>
<evidence type="ECO:0000313" key="3">
    <source>
        <dbReference type="EMBL" id="GGH72414.1"/>
    </source>
</evidence>
<organism evidence="3 4">
    <name type="scientific">Filimonas zeae</name>
    <dbReference type="NCBI Taxonomy" id="1737353"/>
    <lineage>
        <taxon>Bacteria</taxon>
        <taxon>Pseudomonadati</taxon>
        <taxon>Bacteroidota</taxon>
        <taxon>Chitinophagia</taxon>
        <taxon>Chitinophagales</taxon>
        <taxon>Chitinophagaceae</taxon>
        <taxon>Filimonas</taxon>
    </lineage>
</organism>
<dbReference type="SUPFAM" id="SSF49899">
    <property type="entry name" value="Concanavalin A-like lectins/glucanases"/>
    <property type="match status" value="1"/>
</dbReference>